<dbReference type="EMBL" id="FQZN01000003">
    <property type="protein sequence ID" value="SHI54051.1"/>
    <property type="molecule type" value="Genomic_DNA"/>
</dbReference>
<accession>A0A1M6BZK9</accession>
<reference evidence="2" key="1">
    <citation type="submission" date="2016-11" db="EMBL/GenBank/DDBJ databases">
        <authorList>
            <person name="Varghese N."/>
            <person name="Submissions S."/>
        </authorList>
    </citation>
    <scope>NUCLEOTIDE SEQUENCE [LARGE SCALE GENOMIC DNA]</scope>
    <source>
        <strain evidence="2">DSM 26884</strain>
    </source>
</reference>
<evidence type="ECO:0008006" key="3">
    <source>
        <dbReference type="Google" id="ProtNLM"/>
    </source>
</evidence>
<keyword evidence="2" id="KW-1185">Reference proteome</keyword>
<protein>
    <recommendedName>
        <fullName evidence="3">Trimethylamine corrinoid protein 2</fullName>
    </recommendedName>
</protein>
<dbReference type="Gene3D" id="3.20.20.210">
    <property type="match status" value="1"/>
</dbReference>
<name>A0A1M6BZK9_9BACE</name>
<evidence type="ECO:0000313" key="2">
    <source>
        <dbReference type="Proteomes" id="UP000184192"/>
    </source>
</evidence>
<evidence type="ECO:0000313" key="1">
    <source>
        <dbReference type="EMBL" id="SHI54051.1"/>
    </source>
</evidence>
<proteinExistence type="predicted"/>
<dbReference type="AlphaFoldDB" id="A0A1M6BZK9"/>
<sequence length="353" mass="40773">MKTWKDNFEVSKKHYMDWWNQKGVVLTMWEHLDKDGSPHEAVQAPTPAKDMNQFWFDPEWRSEYLHYKMSRYSYKADILPVANTQLGPGSLGAILGADLEGREDTIWIRDKKDFDGNIVFNEDDKWWKLHLELLAKCKEKARGNYLIGCPDLVEGLDVLASLKGSDNVLMDLMIDPDTTLHQLKEINKAYFKAFDRIYEIINEEDEMAFCYFSIWGPGKVSKLQCDISIMISEDDFRTFALPFLREQCDYIDYTLYHLDGVDAMRHLDAVLELENLNAVQWTPGVGQPQGGDARWYGLYKKILAAGKSVMANWVTLDELKPLLDNVGNQGLNIQMDFKSEKEIDEALKIIDSF</sequence>
<dbReference type="Proteomes" id="UP000184192">
    <property type="component" value="Unassembled WGS sequence"/>
</dbReference>
<organism evidence="1 2">
    <name type="scientific">Bacteroides stercorirosoris</name>
    <dbReference type="NCBI Taxonomy" id="871324"/>
    <lineage>
        <taxon>Bacteria</taxon>
        <taxon>Pseudomonadati</taxon>
        <taxon>Bacteroidota</taxon>
        <taxon>Bacteroidia</taxon>
        <taxon>Bacteroidales</taxon>
        <taxon>Bacteroidaceae</taxon>
        <taxon>Bacteroides</taxon>
    </lineage>
</organism>
<gene>
    <name evidence="1" type="ORF">SAMN05444350_103228</name>
</gene>
<dbReference type="eggNOG" id="COG5012">
    <property type="taxonomic scope" value="Bacteria"/>
</dbReference>
<dbReference type="InterPro" id="IPR038071">
    <property type="entry name" value="UROD/MetE-like_sf"/>
</dbReference>